<evidence type="ECO:0000256" key="7">
    <source>
        <dbReference type="ARBA" id="ARBA00023136"/>
    </source>
</evidence>
<reference evidence="11 12" key="1">
    <citation type="submission" date="2017-01" db="EMBL/GenBank/DDBJ databases">
        <authorList>
            <person name="Abreu V.A."/>
            <person name="Popin R.V."/>
            <person name="Rigonato J."/>
            <person name="Andreote A.P."/>
            <person name="Schaker P.C."/>
            <person name="Hoff-Risseti C."/>
            <person name="Alvarenga D.O."/>
            <person name="Varani A.M."/>
            <person name="Fiore M.F."/>
        </authorList>
    </citation>
    <scope>NUCLEOTIDE SEQUENCE [LARGE SCALE GENOMIC DNA]</scope>
    <source>
        <strain evidence="11 12">CENA302</strain>
    </source>
</reference>
<feature type="domain" description="FHA" evidence="9">
    <location>
        <begin position="140"/>
        <end position="184"/>
    </location>
</feature>
<evidence type="ECO:0000256" key="5">
    <source>
        <dbReference type="ARBA" id="ARBA00022840"/>
    </source>
</evidence>
<dbReference type="GO" id="GO:0016020">
    <property type="term" value="C:membrane"/>
    <property type="evidence" value="ECO:0007669"/>
    <property type="project" value="UniProtKB-SubCell"/>
</dbReference>
<dbReference type="InterPro" id="IPR027417">
    <property type="entry name" value="P-loop_NTPase"/>
</dbReference>
<gene>
    <name evidence="11" type="ORF">CENA302_10020</name>
</gene>
<dbReference type="InterPro" id="IPR003439">
    <property type="entry name" value="ABC_transporter-like_ATP-bd"/>
</dbReference>
<feature type="transmembrane region" description="Helical" evidence="8">
    <location>
        <begin position="646"/>
        <end position="668"/>
    </location>
</feature>
<evidence type="ECO:0000256" key="2">
    <source>
        <dbReference type="ARBA" id="ARBA00022448"/>
    </source>
</evidence>
<feature type="transmembrane region" description="Helical" evidence="8">
    <location>
        <begin position="559"/>
        <end position="580"/>
    </location>
</feature>
<dbReference type="PROSITE" id="PS00211">
    <property type="entry name" value="ABC_TRANSPORTER_1"/>
    <property type="match status" value="1"/>
</dbReference>
<keyword evidence="4" id="KW-0547">Nucleotide-binding</keyword>
<dbReference type="SUPFAM" id="SSF49879">
    <property type="entry name" value="SMAD/FHA domain"/>
    <property type="match status" value="2"/>
</dbReference>
<feature type="transmembrane region" description="Helical" evidence="8">
    <location>
        <begin position="756"/>
        <end position="775"/>
    </location>
</feature>
<dbReference type="EMBL" id="MTPU01000041">
    <property type="protein sequence ID" value="OPH09566.1"/>
    <property type="molecule type" value="Genomic_DNA"/>
</dbReference>
<comment type="caution">
    <text evidence="11">The sequence shown here is derived from an EMBL/GenBank/DDBJ whole genome shotgun (WGS) entry which is preliminary data.</text>
</comment>
<dbReference type="CDD" id="cd00060">
    <property type="entry name" value="FHA"/>
    <property type="match status" value="2"/>
</dbReference>
<dbReference type="Proteomes" id="UP000190056">
    <property type="component" value="Unassembled WGS sequence"/>
</dbReference>
<dbReference type="Pfam" id="PF00005">
    <property type="entry name" value="ABC_tran"/>
    <property type="match status" value="1"/>
</dbReference>
<evidence type="ECO:0000256" key="4">
    <source>
        <dbReference type="ARBA" id="ARBA00022741"/>
    </source>
</evidence>
<dbReference type="Pfam" id="PF12698">
    <property type="entry name" value="ABC2_membrane_3"/>
    <property type="match status" value="1"/>
</dbReference>
<protein>
    <submittedName>
        <fullName evidence="11">Maltooligosyl trehalose synthase</fullName>
    </submittedName>
</protein>
<keyword evidence="5" id="KW-0067">ATP-binding</keyword>
<evidence type="ECO:0000313" key="12">
    <source>
        <dbReference type="Proteomes" id="UP000190056"/>
    </source>
</evidence>
<name>A0A9Q5W949_9CYAN</name>
<dbReference type="AlphaFoldDB" id="A0A9Q5W949"/>
<dbReference type="PROSITE" id="PS50006">
    <property type="entry name" value="FHA_DOMAIN"/>
    <property type="match status" value="2"/>
</dbReference>
<feature type="domain" description="ABC transporter" evidence="10">
    <location>
        <begin position="221"/>
        <end position="452"/>
    </location>
</feature>
<feature type="transmembrane region" description="Helical" evidence="8">
    <location>
        <begin position="521"/>
        <end position="539"/>
    </location>
</feature>
<dbReference type="InterPro" id="IPR008984">
    <property type="entry name" value="SMAD_FHA_dom_sf"/>
</dbReference>
<dbReference type="SMART" id="SM00382">
    <property type="entry name" value="AAA"/>
    <property type="match status" value="1"/>
</dbReference>
<keyword evidence="2" id="KW-0813">Transport</keyword>
<proteinExistence type="predicted"/>
<dbReference type="InterPro" id="IPR003593">
    <property type="entry name" value="AAA+_ATPase"/>
</dbReference>
<organism evidence="11 12">
    <name type="scientific">Cylindrospermopsis raciborskii CENA302</name>
    <dbReference type="NCBI Taxonomy" id="1170768"/>
    <lineage>
        <taxon>Bacteria</taxon>
        <taxon>Bacillati</taxon>
        <taxon>Cyanobacteriota</taxon>
        <taxon>Cyanophyceae</taxon>
        <taxon>Nostocales</taxon>
        <taxon>Aphanizomenonaceae</taxon>
        <taxon>Cylindrospermopsis</taxon>
    </lineage>
</organism>
<evidence type="ECO:0000259" key="10">
    <source>
        <dbReference type="PROSITE" id="PS50893"/>
    </source>
</evidence>
<dbReference type="Gene3D" id="3.40.50.300">
    <property type="entry name" value="P-loop containing nucleotide triphosphate hydrolases"/>
    <property type="match status" value="1"/>
</dbReference>
<dbReference type="PROSITE" id="PS50893">
    <property type="entry name" value="ABC_TRANSPORTER_2"/>
    <property type="match status" value="1"/>
</dbReference>
<dbReference type="InterPro" id="IPR017871">
    <property type="entry name" value="ABC_transporter-like_CS"/>
</dbReference>
<evidence type="ECO:0000256" key="1">
    <source>
        <dbReference type="ARBA" id="ARBA00004141"/>
    </source>
</evidence>
<dbReference type="Pfam" id="PF00498">
    <property type="entry name" value="FHA"/>
    <property type="match status" value="2"/>
</dbReference>
<feature type="transmembrane region" description="Helical" evidence="8">
    <location>
        <begin position="675"/>
        <end position="693"/>
    </location>
</feature>
<feature type="domain" description="FHA" evidence="9">
    <location>
        <begin position="32"/>
        <end position="88"/>
    </location>
</feature>
<evidence type="ECO:0000256" key="8">
    <source>
        <dbReference type="SAM" id="Phobius"/>
    </source>
</evidence>
<evidence type="ECO:0000313" key="11">
    <source>
        <dbReference type="EMBL" id="OPH09566.1"/>
    </source>
</evidence>
<evidence type="ECO:0000259" key="9">
    <source>
        <dbReference type="PROSITE" id="PS50006"/>
    </source>
</evidence>
<dbReference type="SUPFAM" id="SSF52540">
    <property type="entry name" value="P-loop containing nucleoside triphosphate hydrolases"/>
    <property type="match status" value="1"/>
</dbReference>
<dbReference type="RefSeq" id="WP_079291188.1">
    <property type="nucleotide sequence ID" value="NZ_MTPU01000041.1"/>
</dbReference>
<dbReference type="Gene3D" id="2.60.200.20">
    <property type="match status" value="2"/>
</dbReference>
<dbReference type="InterPro" id="IPR050352">
    <property type="entry name" value="ABCG_transporters"/>
</dbReference>
<dbReference type="GO" id="GO:0005524">
    <property type="term" value="F:ATP binding"/>
    <property type="evidence" value="ECO:0007669"/>
    <property type="project" value="UniProtKB-KW"/>
</dbReference>
<dbReference type="InterPro" id="IPR000253">
    <property type="entry name" value="FHA_dom"/>
</dbReference>
<feature type="transmembrane region" description="Helical" evidence="8">
    <location>
        <begin position="600"/>
        <end position="626"/>
    </location>
</feature>
<sequence length="783" mass="87863">MSILEETALCTPYLLINNQGQTIQFNLDNRTHILGRNPINADLKVNPDWDMVSRIQATLYKEGNDYRIYDGDGKNPSTNRLFVNHSLISLADGFLLTDGAKLQISQNPNRLVEIRYFNPSYPQPTNRPSINSILIQNKPVVIGREPSADLVLESPIISRQHAIVQNNILIDKSKNGIFINDKKVDKQSVLKENDKIRIGPYILTFRNHSLQILDQGTHIRLDAENLFLKTNNKIRIDKLSFSIEPGSLVALVGGSGAGKSTLMRTLLGIEKLTSGTVCINGHDIQQQFNLYRNQIGYVPQDDIIHQELTVNEVVSYAAKLRLSDDINLKEVVDNALKAVEMTQFQNSRITQLSGGQRKRVSIAVELLADPKLFFLDEPTSGLDPGLDKKMMQLLQKLAHDGNRTIILVTHATANITTCDRIVFLGRGGKLCYFGTPQDALQFFQVNDFADIYNLLEQESDIKQYAEEFATSDYYNKYITNQTDLSSTNNQTERPHQKKISFWQQLPLLTQRCCQLILRDRSYLLLSLSTAPIAIFLVSMAAKDKNPFLLNNSDPSSGTIALRVLFIFTCAALWVGFSNSLQEIVKESAIYLRERLVNLGLFAYLGSKVITLSFLSIVQAILILIVILMGFESPNIPNPLISWNLGLWINSFLTLLASFSLGMLISAVVKNSSQANGALPLLILPQTIFAGVLFKTDGFFSKILSWFTISRWSVGGYGTILDINSLIPTPIQLPDGTQTPAIIDPTVYEKTWSNLNLNWGFLLLHAIIYLLLTLWVQKRKDILK</sequence>
<evidence type="ECO:0000256" key="6">
    <source>
        <dbReference type="ARBA" id="ARBA00022989"/>
    </source>
</evidence>
<dbReference type="GO" id="GO:0016887">
    <property type="term" value="F:ATP hydrolysis activity"/>
    <property type="evidence" value="ECO:0007669"/>
    <property type="project" value="InterPro"/>
</dbReference>
<dbReference type="SMART" id="SM00240">
    <property type="entry name" value="FHA"/>
    <property type="match status" value="2"/>
</dbReference>
<dbReference type="PANTHER" id="PTHR48041">
    <property type="entry name" value="ABC TRANSPORTER G FAMILY MEMBER 28"/>
    <property type="match status" value="1"/>
</dbReference>
<accession>A0A9Q5W949</accession>
<keyword evidence="7 8" id="KW-0472">Membrane</keyword>
<keyword evidence="6 8" id="KW-1133">Transmembrane helix</keyword>
<dbReference type="GO" id="GO:0140359">
    <property type="term" value="F:ABC-type transporter activity"/>
    <property type="evidence" value="ECO:0007669"/>
    <property type="project" value="InterPro"/>
</dbReference>
<keyword evidence="3 8" id="KW-0812">Transmembrane</keyword>
<dbReference type="InterPro" id="IPR013525">
    <property type="entry name" value="ABC2_TM"/>
</dbReference>
<dbReference type="PANTHER" id="PTHR48041:SF139">
    <property type="entry name" value="PROTEIN SCARLET"/>
    <property type="match status" value="1"/>
</dbReference>
<evidence type="ECO:0000256" key="3">
    <source>
        <dbReference type="ARBA" id="ARBA00022692"/>
    </source>
</evidence>
<comment type="subcellular location">
    <subcellularLocation>
        <location evidence="1">Membrane</location>
        <topology evidence="1">Multi-pass membrane protein</topology>
    </subcellularLocation>
</comment>